<evidence type="ECO:0000256" key="2">
    <source>
        <dbReference type="ARBA" id="ARBA00012528"/>
    </source>
</evidence>
<accession>A0A7V1GCT0</accession>
<comment type="caution">
    <text evidence="8">The sequence shown here is derived from an EMBL/GenBank/DDBJ whole genome shotgun (WGS) entry which is preliminary data.</text>
</comment>
<feature type="transmembrane region" description="Helical" evidence="5">
    <location>
        <begin position="358"/>
        <end position="378"/>
    </location>
</feature>
<dbReference type="Proteomes" id="UP000886188">
    <property type="component" value="Unassembled WGS sequence"/>
</dbReference>
<gene>
    <name evidence="8" type="ORF">ENH88_01540</name>
</gene>
<dbReference type="PROSITE" id="PS50887">
    <property type="entry name" value="GGDEF"/>
    <property type="match status" value="1"/>
</dbReference>
<dbReference type="InterPro" id="IPR043128">
    <property type="entry name" value="Rev_trsase/Diguanyl_cyclase"/>
</dbReference>
<evidence type="ECO:0000256" key="4">
    <source>
        <dbReference type="SAM" id="Coils"/>
    </source>
</evidence>
<dbReference type="SMART" id="SM00267">
    <property type="entry name" value="GGDEF"/>
    <property type="match status" value="1"/>
</dbReference>
<name>A0A7V1GCT0_9GAMM</name>
<proteinExistence type="predicted"/>
<feature type="signal peptide" evidence="6">
    <location>
        <begin position="1"/>
        <end position="20"/>
    </location>
</feature>
<organism evidence="8">
    <name type="scientific">Pseudoalteromonas prydzensis</name>
    <dbReference type="NCBI Taxonomy" id="182141"/>
    <lineage>
        <taxon>Bacteria</taxon>
        <taxon>Pseudomonadati</taxon>
        <taxon>Pseudomonadota</taxon>
        <taxon>Gammaproteobacteria</taxon>
        <taxon>Alteromonadales</taxon>
        <taxon>Pseudoalteromonadaceae</taxon>
        <taxon>Pseudoalteromonas</taxon>
    </lineage>
</organism>
<dbReference type="FunFam" id="3.30.70.270:FF:000001">
    <property type="entry name" value="Diguanylate cyclase domain protein"/>
    <property type="match status" value="1"/>
</dbReference>
<dbReference type="InterPro" id="IPR011622">
    <property type="entry name" value="7TMR_DISM_rcpt_extracell_dom2"/>
</dbReference>
<keyword evidence="6" id="KW-0732">Signal</keyword>
<evidence type="ECO:0000256" key="1">
    <source>
        <dbReference type="ARBA" id="ARBA00001946"/>
    </source>
</evidence>
<dbReference type="InterPro" id="IPR050469">
    <property type="entry name" value="Diguanylate_Cyclase"/>
</dbReference>
<dbReference type="PANTHER" id="PTHR45138">
    <property type="entry name" value="REGULATORY COMPONENTS OF SENSORY TRANSDUCTION SYSTEM"/>
    <property type="match status" value="1"/>
</dbReference>
<dbReference type="Pfam" id="PF07696">
    <property type="entry name" value="7TMR-DISMED2"/>
    <property type="match status" value="1"/>
</dbReference>
<feature type="transmembrane region" description="Helical" evidence="5">
    <location>
        <begin position="296"/>
        <end position="317"/>
    </location>
</feature>
<dbReference type="Pfam" id="PF07695">
    <property type="entry name" value="7TMR-DISM_7TM"/>
    <property type="match status" value="1"/>
</dbReference>
<keyword evidence="4" id="KW-0175">Coiled coil</keyword>
<evidence type="ECO:0000313" key="8">
    <source>
        <dbReference type="EMBL" id="HEA15140.1"/>
    </source>
</evidence>
<dbReference type="InterPro" id="IPR000160">
    <property type="entry name" value="GGDEF_dom"/>
</dbReference>
<dbReference type="Gene3D" id="2.60.40.2380">
    <property type="match status" value="1"/>
</dbReference>
<dbReference type="GO" id="GO:0005886">
    <property type="term" value="C:plasma membrane"/>
    <property type="evidence" value="ECO:0007669"/>
    <property type="project" value="TreeGrafter"/>
</dbReference>
<feature type="chain" id="PRO_5031214013" description="diguanylate cyclase" evidence="6">
    <location>
        <begin position="21"/>
        <end position="616"/>
    </location>
</feature>
<feature type="coiled-coil region" evidence="4">
    <location>
        <begin position="421"/>
        <end position="451"/>
    </location>
</feature>
<dbReference type="SUPFAM" id="SSF55073">
    <property type="entry name" value="Nucleotide cyclase"/>
    <property type="match status" value="1"/>
</dbReference>
<dbReference type="EC" id="2.7.7.65" evidence="2"/>
<dbReference type="InterPro" id="IPR011623">
    <property type="entry name" value="7TMR_DISM_rcpt_extracell_dom1"/>
</dbReference>
<sequence length="616" mass="70528">MKRVWLLLFSLLLISFTSHATHIVLDKHFKHLQDIPFQYSLQPLTPEQAKLGAKQQWQQPTEQALNLGLTSQAVWLRLQLVNTEDADLAVLLSIDNPLLDKVAVYHYFKQNTLLVKEIGDALPLKNRQIATESLLVKLTLPPSSNSTLLLRVESLDGVRVPLSLWQHDEYLKDKSKFNLLYGLLVGFILSLAITSLVMFSFSRKRYFALCGTILITLWLLLIYLYGFGYRYFHPSLPTLQQLAVPSMLILATCLFKPLFEQLRRPVKTLLQPLHTWSNRLLFISLFFIWLLPTNIMLSYCLFVPLIIMLLHITALGIDIRQQQTQPLNALLCGALIFFATQLYLIIVVFDIYDFNTRGLPFVFFSFLICSLSLSFATIKHFLIERDAQVAAQQSKIAQSEAHDALLQERLALQEQARSDLEANIEERTFELQVTLRELEEKNRALEQINMEDPLTKIKNRRYFDKKLVMDLRRSRREQTPLSIIMLDIDHFKSINDTYGHLIGDQTIRAVADIIKNRLKRPLDEVARYGGEEFVVLLPNTVLSGAIELAEQIRQEILDATIAIANTEIKFTISAGVYSAIAEDINNPGLFTDCADKALYHAKQSGRNRVVSFPILD</sequence>
<feature type="transmembrane region" description="Helical" evidence="5">
    <location>
        <begin position="206"/>
        <end position="227"/>
    </location>
</feature>
<dbReference type="GO" id="GO:1902201">
    <property type="term" value="P:negative regulation of bacterial-type flagellum-dependent cell motility"/>
    <property type="evidence" value="ECO:0007669"/>
    <property type="project" value="TreeGrafter"/>
</dbReference>
<evidence type="ECO:0000256" key="3">
    <source>
        <dbReference type="ARBA" id="ARBA00034247"/>
    </source>
</evidence>
<dbReference type="Pfam" id="PF00990">
    <property type="entry name" value="GGDEF"/>
    <property type="match status" value="1"/>
</dbReference>
<keyword evidence="5" id="KW-0812">Transmembrane</keyword>
<dbReference type="GO" id="GO:0052621">
    <property type="term" value="F:diguanylate cyclase activity"/>
    <property type="evidence" value="ECO:0007669"/>
    <property type="project" value="UniProtKB-EC"/>
</dbReference>
<evidence type="ECO:0000259" key="7">
    <source>
        <dbReference type="PROSITE" id="PS50887"/>
    </source>
</evidence>
<reference evidence="8" key="1">
    <citation type="journal article" date="2020" name="mSystems">
        <title>Genome- and Community-Level Interaction Insights into Carbon Utilization and Element Cycling Functions of Hydrothermarchaeota in Hydrothermal Sediment.</title>
        <authorList>
            <person name="Zhou Z."/>
            <person name="Liu Y."/>
            <person name="Xu W."/>
            <person name="Pan J."/>
            <person name="Luo Z.H."/>
            <person name="Li M."/>
        </authorList>
    </citation>
    <scope>NUCLEOTIDE SEQUENCE [LARGE SCALE GENOMIC DNA]</scope>
    <source>
        <strain evidence="8">HyVt-346</strain>
    </source>
</reference>
<feature type="domain" description="GGDEF" evidence="7">
    <location>
        <begin position="479"/>
        <end position="614"/>
    </location>
</feature>
<dbReference type="NCBIfam" id="TIGR00254">
    <property type="entry name" value="GGDEF"/>
    <property type="match status" value="1"/>
</dbReference>
<dbReference type="GO" id="GO:0043709">
    <property type="term" value="P:cell adhesion involved in single-species biofilm formation"/>
    <property type="evidence" value="ECO:0007669"/>
    <property type="project" value="TreeGrafter"/>
</dbReference>
<evidence type="ECO:0000256" key="6">
    <source>
        <dbReference type="SAM" id="SignalP"/>
    </source>
</evidence>
<keyword evidence="5" id="KW-1133">Transmembrane helix</keyword>
<feature type="transmembrane region" description="Helical" evidence="5">
    <location>
        <begin position="329"/>
        <end position="352"/>
    </location>
</feature>
<dbReference type="PANTHER" id="PTHR45138:SF9">
    <property type="entry name" value="DIGUANYLATE CYCLASE DGCM-RELATED"/>
    <property type="match status" value="1"/>
</dbReference>
<evidence type="ECO:0000256" key="5">
    <source>
        <dbReference type="SAM" id="Phobius"/>
    </source>
</evidence>
<dbReference type="EMBL" id="DRGM01000021">
    <property type="protein sequence ID" value="HEA15140.1"/>
    <property type="molecule type" value="Genomic_DNA"/>
</dbReference>
<dbReference type="CDD" id="cd01949">
    <property type="entry name" value="GGDEF"/>
    <property type="match status" value="1"/>
</dbReference>
<dbReference type="Gene3D" id="3.30.70.270">
    <property type="match status" value="1"/>
</dbReference>
<dbReference type="InterPro" id="IPR029787">
    <property type="entry name" value="Nucleotide_cyclase"/>
</dbReference>
<comment type="catalytic activity">
    <reaction evidence="3">
        <text>2 GTP = 3',3'-c-di-GMP + 2 diphosphate</text>
        <dbReference type="Rhea" id="RHEA:24898"/>
        <dbReference type="ChEBI" id="CHEBI:33019"/>
        <dbReference type="ChEBI" id="CHEBI:37565"/>
        <dbReference type="ChEBI" id="CHEBI:58805"/>
        <dbReference type="EC" id="2.7.7.65"/>
    </reaction>
</comment>
<keyword evidence="5" id="KW-0472">Membrane</keyword>
<protein>
    <recommendedName>
        <fullName evidence="2">diguanylate cyclase</fullName>
        <ecNumber evidence="2">2.7.7.65</ecNumber>
    </recommendedName>
</protein>
<dbReference type="RefSeq" id="WP_304178747.1">
    <property type="nucleotide sequence ID" value="NZ_DRGM01000021.1"/>
</dbReference>
<comment type="cofactor">
    <cofactor evidence="1">
        <name>Mg(2+)</name>
        <dbReference type="ChEBI" id="CHEBI:18420"/>
    </cofactor>
</comment>
<feature type="transmembrane region" description="Helical" evidence="5">
    <location>
        <begin position="179"/>
        <end position="199"/>
    </location>
</feature>
<dbReference type="AlphaFoldDB" id="A0A7V1GCT0"/>